<protein>
    <submittedName>
        <fullName evidence="2">Uncharacterized protein</fullName>
    </submittedName>
</protein>
<comment type="caution">
    <text evidence="2">The sequence shown here is derived from an EMBL/GenBank/DDBJ whole genome shotgun (WGS) entry which is preliminary data.</text>
</comment>
<keyword evidence="3" id="KW-1185">Reference proteome</keyword>
<keyword evidence="1" id="KW-0472">Membrane</keyword>
<feature type="transmembrane region" description="Helical" evidence="1">
    <location>
        <begin position="87"/>
        <end position="108"/>
    </location>
</feature>
<proteinExistence type="predicted"/>
<reference evidence="2 3" key="1">
    <citation type="submission" date="2015-08" db="EMBL/GenBank/DDBJ databases">
        <title>Whole genome sequence of Flavobacterium akiainvivens IK-1T, from decaying Wikstroemia oahuensis, an endemic Hawaiian shrub.</title>
        <authorList>
            <person name="Wan X."/>
            <person name="Hou S."/>
            <person name="Saito J."/>
            <person name="Donachie S."/>
        </authorList>
    </citation>
    <scope>NUCLEOTIDE SEQUENCE [LARGE SCALE GENOMIC DNA]</scope>
    <source>
        <strain evidence="2 3">IK-1</strain>
    </source>
</reference>
<evidence type="ECO:0000313" key="3">
    <source>
        <dbReference type="Proteomes" id="UP000037755"/>
    </source>
</evidence>
<dbReference type="Proteomes" id="UP000037755">
    <property type="component" value="Unassembled WGS sequence"/>
</dbReference>
<keyword evidence="1" id="KW-1133">Transmembrane helix</keyword>
<evidence type="ECO:0000313" key="2">
    <source>
        <dbReference type="EMBL" id="KOS05988.1"/>
    </source>
</evidence>
<dbReference type="PATRIC" id="fig|1202724.3.peg.1666"/>
<accession>A0A0M8MI11</accession>
<dbReference type="STRING" id="1202724.AM493_08020"/>
<sequence length="143" mass="16640">MATLQEKIEQVRREFDRTPKPTAKQLIAYPQDSLGQLLGYYLLNANHGQNVYADNEDVLHLLIAEESSIKEDFALYFYLFGNGCNSLRTWATMGIAMAVCPIYLPYFYKRYRQGKNALRFYDIDHLGLLYQPVEKVKQAFMII</sequence>
<evidence type="ECO:0000256" key="1">
    <source>
        <dbReference type="SAM" id="Phobius"/>
    </source>
</evidence>
<dbReference type="AlphaFoldDB" id="A0A0M8MI11"/>
<keyword evidence="1" id="KW-0812">Transmembrane</keyword>
<gene>
    <name evidence="2" type="ORF">AM493_08020</name>
</gene>
<dbReference type="OrthoDB" id="6157812at2"/>
<name>A0A0M8MI11_9FLAO</name>
<organism evidence="2 3">
    <name type="scientific">Flavobacterium akiainvivens</name>
    <dbReference type="NCBI Taxonomy" id="1202724"/>
    <lineage>
        <taxon>Bacteria</taxon>
        <taxon>Pseudomonadati</taxon>
        <taxon>Bacteroidota</taxon>
        <taxon>Flavobacteriia</taxon>
        <taxon>Flavobacteriales</taxon>
        <taxon>Flavobacteriaceae</taxon>
        <taxon>Flavobacterium</taxon>
    </lineage>
</organism>
<dbReference type="EMBL" id="LIYD01000005">
    <property type="protein sequence ID" value="KOS05988.1"/>
    <property type="molecule type" value="Genomic_DNA"/>
</dbReference>
<dbReference type="RefSeq" id="WP_054407415.1">
    <property type="nucleotide sequence ID" value="NZ_FOYA01000007.1"/>
</dbReference>